<dbReference type="SUPFAM" id="SSF51445">
    <property type="entry name" value="(Trans)glycosidases"/>
    <property type="match status" value="1"/>
</dbReference>
<name>A0A2U1B449_9BACT</name>
<sequence>MYRSKFALIEFLIVSIMTMAAPAAVPGAEFGITAEAPGAAFTSREKPEFRLAVPEDFSGEWQLRDWDGALLKTGTATDPELVLAPLECGYYVLTVTGQNGQKSERSFAVVRDPADRNPGGPQPFALDAAVSWLGRPDPKNPFFKGEGFDTIIELARRAGCPLVRERLSWGETNPEPGVYRWKQYGSNAQKLAEKSVGISGMFHDSPKWTRTHSPKLPDDLAALHDYARTLSSTFKGRITDWEFWNEQDIGFAPEPAWDYAAALKAAALGFKAGDPDVPVLLGGIAFTPLANCNAVAMLNDAAAYIDIFNVHCYRPLTDFSDAVTNIRALMNRAGIAGMPLWITELGCLSEGSGRASSGVPGTKAHTPDQELLVAEYLVKSQLTLQALGVEKSFFFVLAPYNEIGGAKDWGLMRRDYTVKPGYAAYANLTDRLGAATFEGRYETGVPQVDALLYRMPDSTQTLVFWSRSEFETQGTVPGITTQNRFARVFTQKRIPPGARLFDLTGMERPLKRETTGGIQLTATRFPAYLTGLSGLKAKAVSPAVRPVRVDVSDMDRTIVAKATMLDGFSIARTKDSIDWEGDSGRMRIELYNFSDTKKRGRLRISGGRVEGVPAEVTIPARGRTEFILRFQPEVDQKSFAGQFELNGEFSGRRISRLHIPVLARHLMASGMTSVPFKNLMDPSNWRASSSGKLNISYDKQEQAVKFDVKFRPQTDRWIYPEYILQLPQESLKDAAGIAFEVKAEPAGAIKQMLAMFVNDLSNDRGKAVWLQVNPPDAKWQERVVSFHPEIPKPDKIRMLRIGFNLGKDHFTYYLRNFRILYNH</sequence>
<dbReference type="OrthoDB" id="280691at2"/>
<dbReference type="RefSeq" id="WP_116883554.1">
    <property type="nucleotide sequence ID" value="NZ_CABMMC010000045.1"/>
</dbReference>
<keyword evidence="3" id="KW-0378">Hydrolase</keyword>
<dbReference type="PANTHER" id="PTHR12631:SF10">
    <property type="entry name" value="BETA-XYLOSIDASE-LIKE PROTEIN-RELATED"/>
    <property type="match status" value="1"/>
</dbReference>
<evidence type="ECO:0000313" key="3">
    <source>
        <dbReference type="EMBL" id="PVY43371.1"/>
    </source>
</evidence>
<evidence type="ECO:0000256" key="1">
    <source>
        <dbReference type="SAM" id="SignalP"/>
    </source>
</evidence>
<keyword evidence="3" id="KW-0326">Glycosidase</keyword>
<dbReference type="InterPro" id="IPR051923">
    <property type="entry name" value="Glycosyl_Hydrolase_39"/>
</dbReference>
<comment type="caution">
    <text evidence="3">The sequence shown here is derived from an EMBL/GenBank/DDBJ whole genome shotgun (WGS) entry which is preliminary data.</text>
</comment>
<protein>
    <submittedName>
        <fullName evidence="3">GH35 family endo-1,4-beta-xylanase</fullName>
    </submittedName>
</protein>
<keyword evidence="4" id="KW-1185">Reference proteome</keyword>
<keyword evidence="1" id="KW-0732">Signal</keyword>
<keyword evidence="3" id="KW-0624">Polysaccharide degradation</keyword>
<evidence type="ECO:0000313" key="4">
    <source>
        <dbReference type="Proteomes" id="UP000245959"/>
    </source>
</evidence>
<dbReference type="Pfam" id="PF11790">
    <property type="entry name" value="Glyco_hydro_cc"/>
    <property type="match status" value="1"/>
</dbReference>
<dbReference type="InterPro" id="IPR024655">
    <property type="entry name" value="Asl1_glyco_hydro_catalytic"/>
</dbReference>
<dbReference type="Gene3D" id="3.20.20.80">
    <property type="entry name" value="Glycosidases"/>
    <property type="match status" value="1"/>
</dbReference>
<reference evidence="3 4" key="1">
    <citation type="submission" date="2018-04" db="EMBL/GenBank/DDBJ databases">
        <title>Genomic Encyclopedia of Type Strains, Phase IV (KMG-IV): sequencing the most valuable type-strain genomes for metagenomic binning, comparative biology and taxonomic classification.</title>
        <authorList>
            <person name="Goeker M."/>
        </authorList>
    </citation>
    <scope>NUCLEOTIDE SEQUENCE [LARGE SCALE GENOMIC DNA]</scope>
    <source>
        <strain evidence="3 4">DSM 14823</strain>
    </source>
</reference>
<dbReference type="GeneID" id="78294859"/>
<dbReference type="AlphaFoldDB" id="A0A2U1B449"/>
<dbReference type="Proteomes" id="UP000245959">
    <property type="component" value="Unassembled WGS sequence"/>
</dbReference>
<proteinExistence type="predicted"/>
<evidence type="ECO:0000259" key="2">
    <source>
        <dbReference type="Pfam" id="PF11790"/>
    </source>
</evidence>
<dbReference type="GO" id="GO:0004553">
    <property type="term" value="F:hydrolase activity, hydrolyzing O-glycosyl compounds"/>
    <property type="evidence" value="ECO:0007669"/>
    <property type="project" value="TreeGrafter"/>
</dbReference>
<gene>
    <name evidence="3" type="ORF">C8D82_10956</name>
</gene>
<organism evidence="3 4">
    <name type="scientific">Victivallis vadensis</name>
    <dbReference type="NCBI Taxonomy" id="172901"/>
    <lineage>
        <taxon>Bacteria</taxon>
        <taxon>Pseudomonadati</taxon>
        <taxon>Lentisphaerota</taxon>
        <taxon>Lentisphaeria</taxon>
        <taxon>Victivallales</taxon>
        <taxon>Victivallaceae</taxon>
        <taxon>Victivallis</taxon>
    </lineage>
</organism>
<dbReference type="EMBL" id="QEKH01000009">
    <property type="protein sequence ID" value="PVY43371.1"/>
    <property type="molecule type" value="Genomic_DNA"/>
</dbReference>
<feature type="chain" id="PRO_5015656789" evidence="1">
    <location>
        <begin position="24"/>
        <end position="823"/>
    </location>
</feature>
<dbReference type="PANTHER" id="PTHR12631">
    <property type="entry name" value="ALPHA-L-IDURONIDASE"/>
    <property type="match status" value="1"/>
</dbReference>
<accession>A0A2U1B449</accession>
<feature type="domain" description="Asl1-like glycosyl hydrolase catalytic" evidence="2">
    <location>
        <begin position="302"/>
        <end position="351"/>
    </location>
</feature>
<dbReference type="GO" id="GO:0045493">
    <property type="term" value="P:xylan catabolic process"/>
    <property type="evidence" value="ECO:0007669"/>
    <property type="project" value="UniProtKB-KW"/>
</dbReference>
<keyword evidence="3" id="KW-0119">Carbohydrate metabolism</keyword>
<keyword evidence="3" id="KW-0858">Xylan degradation</keyword>
<dbReference type="InterPro" id="IPR017853">
    <property type="entry name" value="GH"/>
</dbReference>
<feature type="signal peptide" evidence="1">
    <location>
        <begin position="1"/>
        <end position="23"/>
    </location>
</feature>